<dbReference type="AlphaFoldDB" id="K1JKK7"/>
<dbReference type="PATRIC" id="fig|742823.3.peg.170"/>
<feature type="transmembrane region" description="Helical" evidence="1">
    <location>
        <begin position="98"/>
        <end position="115"/>
    </location>
</feature>
<feature type="transmembrane region" description="Helical" evidence="1">
    <location>
        <begin position="42"/>
        <end position="63"/>
    </location>
</feature>
<dbReference type="InterPro" id="IPR009936">
    <property type="entry name" value="DUF1468"/>
</dbReference>
<dbReference type="HOGENOM" id="CLU_108885_1_0_4"/>
<sequence>MMIKNKKDFWAGIFFIAFGAGAAAVAQENALGTLSRMGPGFFPTALGVILALLGCCLSLRALLFSGYGDGSLEGVNWGVLGFILGSVAVFAVSLLELGVLLSIALMIVISSLASGRFRAREVAVLTVFMCLLCWVIFIFGVGLQVPVLPAFL</sequence>
<accession>K1JKK7</accession>
<evidence type="ECO:0000313" key="4">
    <source>
        <dbReference type="Proteomes" id="UP000005835"/>
    </source>
</evidence>
<organism evidence="3 4">
    <name type="scientific">Sutterella wadsworthensis 2_1_59BFAA</name>
    <dbReference type="NCBI Taxonomy" id="742823"/>
    <lineage>
        <taxon>Bacteria</taxon>
        <taxon>Pseudomonadati</taxon>
        <taxon>Pseudomonadota</taxon>
        <taxon>Betaproteobacteria</taxon>
        <taxon>Burkholderiales</taxon>
        <taxon>Sutterellaceae</taxon>
        <taxon>Sutterella</taxon>
    </lineage>
</organism>
<keyword evidence="1" id="KW-1133">Transmembrane helix</keyword>
<dbReference type="Proteomes" id="UP000005835">
    <property type="component" value="Unassembled WGS sequence"/>
</dbReference>
<feature type="domain" description="DUF1468" evidence="2">
    <location>
        <begin position="9"/>
        <end position="146"/>
    </location>
</feature>
<proteinExistence type="predicted"/>
<protein>
    <recommendedName>
        <fullName evidence="2">DUF1468 domain-containing protein</fullName>
    </recommendedName>
</protein>
<dbReference type="RefSeq" id="WP_005433202.1">
    <property type="nucleotide sequence ID" value="NZ_JH815513.1"/>
</dbReference>
<gene>
    <name evidence="3" type="ORF">HMPREF9465_00170</name>
</gene>
<feature type="transmembrane region" description="Helical" evidence="1">
    <location>
        <begin position="75"/>
        <end position="92"/>
    </location>
</feature>
<reference evidence="3 4" key="1">
    <citation type="submission" date="2012-05" db="EMBL/GenBank/DDBJ databases">
        <title>The Genome Sequence of Sutterella wadsworthensis 2_1_59BFAA.</title>
        <authorList>
            <consortium name="The Broad Institute Genome Sequencing Platform"/>
            <person name="Earl A."/>
            <person name="Ward D."/>
            <person name="Feldgarden M."/>
            <person name="Gevers D."/>
            <person name="Daigneault M."/>
            <person name="Strauss J."/>
            <person name="Allen-Vercoe E."/>
            <person name="Walker B."/>
            <person name="Young S.K."/>
            <person name="Zeng Q."/>
            <person name="Gargeya S."/>
            <person name="Fitzgerald M."/>
            <person name="Haas B."/>
            <person name="Abouelleil A."/>
            <person name="Alvarado L."/>
            <person name="Arachchi H.M."/>
            <person name="Berlin A.M."/>
            <person name="Chapman S.B."/>
            <person name="Goldberg J."/>
            <person name="Griggs A."/>
            <person name="Gujja S."/>
            <person name="Hansen M."/>
            <person name="Howarth C."/>
            <person name="Imamovic A."/>
            <person name="Larimer J."/>
            <person name="McCowen C."/>
            <person name="Montmayeur A."/>
            <person name="Murphy C."/>
            <person name="Neiman D."/>
            <person name="Pearson M."/>
            <person name="Priest M."/>
            <person name="Roberts A."/>
            <person name="Saif S."/>
            <person name="Shea T."/>
            <person name="Sisk P."/>
            <person name="Sykes S."/>
            <person name="Wortman J."/>
            <person name="Nusbaum C."/>
            <person name="Birren B."/>
        </authorList>
    </citation>
    <scope>NUCLEOTIDE SEQUENCE [LARGE SCALE GENOMIC DNA]</scope>
    <source>
        <strain evidence="3 4">2_1_59BFAA</strain>
    </source>
</reference>
<dbReference type="EMBL" id="ADMG01000007">
    <property type="protein sequence ID" value="EKB32155.1"/>
    <property type="molecule type" value="Genomic_DNA"/>
</dbReference>
<dbReference type="OrthoDB" id="7029611at2"/>
<keyword evidence="1" id="KW-0472">Membrane</keyword>
<name>K1JKK7_9BURK</name>
<evidence type="ECO:0000259" key="2">
    <source>
        <dbReference type="Pfam" id="PF07331"/>
    </source>
</evidence>
<feature type="transmembrane region" description="Helical" evidence="1">
    <location>
        <begin position="122"/>
        <end position="143"/>
    </location>
</feature>
<comment type="caution">
    <text evidence="3">The sequence shown here is derived from an EMBL/GenBank/DDBJ whole genome shotgun (WGS) entry which is preliminary data.</text>
</comment>
<evidence type="ECO:0000313" key="3">
    <source>
        <dbReference type="EMBL" id="EKB32155.1"/>
    </source>
</evidence>
<evidence type="ECO:0000256" key="1">
    <source>
        <dbReference type="SAM" id="Phobius"/>
    </source>
</evidence>
<keyword evidence="1" id="KW-0812">Transmembrane</keyword>
<dbReference type="Pfam" id="PF07331">
    <property type="entry name" value="TctB"/>
    <property type="match status" value="1"/>
</dbReference>
<keyword evidence="4" id="KW-1185">Reference proteome</keyword>
<dbReference type="eggNOG" id="ENOG502ZU9N">
    <property type="taxonomic scope" value="Bacteria"/>
</dbReference>
<dbReference type="STRING" id="742823.HMPREF9465_00170"/>